<dbReference type="Proteomes" id="UP000316759">
    <property type="component" value="Unassembled WGS sequence"/>
</dbReference>
<dbReference type="GO" id="GO:0003729">
    <property type="term" value="F:mRNA binding"/>
    <property type="evidence" value="ECO:0007669"/>
    <property type="project" value="TreeGrafter"/>
</dbReference>
<gene>
    <name evidence="3" type="ORF">FGIG_05852</name>
</gene>
<dbReference type="AlphaFoldDB" id="A0A504Y4E2"/>
<name>A0A504Y4E2_FASGI</name>
<dbReference type="GO" id="GO:0005737">
    <property type="term" value="C:cytoplasm"/>
    <property type="evidence" value="ECO:0007669"/>
    <property type="project" value="TreeGrafter"/>
</dbReference>
<dbReference type="Pfam" id="PF13424">
    <property type="entry name" value="TPR_12"/>
    <property type="match status" value="1"/>
</dbReference>
<dbReference type="GO" id="GO:0048312">
    <property type="term" value="P:intracellular distribution of mitochondria"/>
    <property type="evidence" value="ECO:0007669"/>
    <property type="project" value="TreeGrafter"/>
</dbReference>
<dbReference type="PANTHER" id="PTHR12601:SF6">
    <property type="entry name" value="CLUSTERED MITOCHONDRIA PROTEIN HOMOLOG"/>
    <property type="match status" value="1"/>
</dbReference>
<feature type="compositionally biased region" description="Low complexity" evidence="1">
    <location>
        <begin position="614"/>
        <end position="625"/>
    </location>
</feature>
<keyword evidence="4" id="KW-1185">Reference proteome</keyword>
<dbReference type="Pfam" id="PF12807">
    <property type="entry name" value="eIF3_p135"/>
    <property type="match status" value="1"/>
</dbReference>
<dbReference type="InterPro" id="IPR033646">
    <property type="entry name" value="CLU-central"/>
</dbReference>
<dbReference type="InterPro" id="IPR011990">
    <property type="entry name" value="TPR-like_helical_dom_sf"/>
</dbReference>
<dbReference type="SUPFAM" id="SSF48452">
    <property type="entry name" value="TPR-like"/>
    <property type="match status" value="2"/>
</dbReference>
<feature type="compositionally biased region" description="Polar residues" evidence="1">
    <location>
        <begin position="626"/>
        <end position="639"/>
    </location>
</feature>
<evidence type="ECO:0000313" key="3">
    <source>
        <dbReference type="EMBL" id="TPP55884.1"/>
    </source>
</evidence>
<feature type="non-terminal residue" evidence="3">
    <location>
        <position position="1"/>
    </location>
</feature>
<reference evidence="3 4" key="1">
    <citation type="submission" date="2019-04" db="EMBL/GenBank/DDBJ databases">
        <title>Annotation for the trematode Fasciola gigantica.</title>
        <authorList>
            <person name="Choi Y.-J."/>
        </authorList>
    </citation>
    <scope>NUCLEOTIDE SEQUENCE [LARGE SCALE GENOMIC DNA]</scope>
    <source>
        <strain evidence="3">Uganda_cow_1</strain>
    </source>
</reference>
<dbReference type="InterPro" id="IPR027523">
    <property type="entry name" value="CLU_prot"/>
</dbReference>
<evidence type="ECO:0000259" key="2">
    <source>
        <dbReference type="Pfam" id="PF12807"/>
    </source>
</evidence>
<feature type="region of interest" description="Disordered" evidence="1">
    <location>
        <begin position="1"/>
        <end position="62"/>
    </location>
</feature>
<dbReference type="STRING" id="46835.A0A504Y4E2"/>
<evidence type="ECO:0000256" key="1">
    <source>
        <dbReference type="SAM" id="MobiDB-lite"/>
    </source>
</evidence>
<comment type="caution">
    <text evidence="3">The sequence shown here is derived from an EMBL/GenBank/DDBJ whole genome shotgun (WGS) entry which is preliminary data.</text>
</comment>
<proteinExistence type="predicted"/>
<dbReference type="PANTHER" id="PTHR12601">
    <property type="entry name" value="EUKARYOTIC TRANSLATION INITIATION FACTOR 3 SUBUNIT EIF-3"/>
    <property type="match status" value="1"/>
</dbReference>
<protein>
    <submittedName>
        <fullName evidence="3">Clustered mitochondria protein</fullName>
    </submittedName>
</protein>
<dbReference type="Gene3D" id="1.25.40.10">
    <property type="entry name" value="Tetratricopeptide repeat domain"/>
    <property type="match status" value="2"/>
</dbReference>
<dbReference type="EMBL" id="SUNJ01015273">
    <property type="protein sequence ID" value="TPP55884.1"/>
    <property type="molecule type" value="Genomic_DNA"/>
</dbReference>
<sequence>KSLFQLNGDQDDAKKNKIDVTTNSLEAPLISDGGPTTSDVDAGNKQPNSVTPELTPKRPSAVASHSDDLVVVKQLLASESTDDIEELTHEAIQKAAKAVGSTCEDRFELVFNPDICQKFVRFCDSENDAVKADQVLVCDACDFLVTKQIPAFVKDCLSLCVTPQDGRALTEILHQRGINVRYLNRVIESLDEKPSVLYLKRIAATEVLVRSAKHIFKQYLQEVDPMLLSVGVAHFLNCLLTDCSGLNPLAGVDEQVLKLNRNKKGKKKPKNLRESPEEMAWINDTPSTLWALLTKEAKEYYHYNITAPDIDTFCTQFEVTRVQILRSFCSVVGIQLLLRDYPLTPPNGAKHHTKPVFQTDDIISLYPVVKHLHPHATDAYHYFTTGQARISSGHLQEGFELINESLTLLTGVYGPLHPDIGACNRLLARLSYVMGEHQAALLFQHRATMISERVHGVDNPNTTTEYIHFALYCFACGHISIALQLLYRARYIALLCHGEAHPEMTQIDTNIGLMLQLVGELDLALTFLQNALTLTRSFYGENNLKEAFTCHLISRAYTYQGDFRSALDYEKRRFSIYKERLGPDSDYTRDSDECLRHLTQQAVTRARRMAELASSGVNGNVKSSGDTNQNTGKHSTKAQPETDPNVAGSNVTFKSMLPNPLASYGVGIPVPTVASILETLNRVNGILVIQLRLVVFGVSSSCQ</sequence>
<feature type="domain" description="CLU central" evidence="2">
    <location>
        <begin position="162"/>
        <end position="342"/>
    </location>
</feature>
<feature type="region of interest" description="Disordered" evidence="1">
    <location>
        <begin position="613"/>
        <end position="651"/>
    </location>
</feature>
<organism evidence="3 4">
    <name type="scientific">Fasciola gigantica</name>
    <name type="common">Giant liver fluke</name>
    <dbReference type="NCBI Taxonomy" id="46835"/>
    <lineage>
        <taxon>Eukaryota</taxon>
        <taxon>Metazoa</taxon>
        <taxon>Spiralia</taxon>
        <taxon>Lophotrochozoa</taxon>
        <taxon>Platyhelminthes</taxon>
        <taxon>Trematoda</taxon>
        <taxon>Digenea</taxon>
        <taxon>Plagiorchiida</taxon>
        <taxon>Echinostomata</taxon>
        <taxon>Echinostomatoidea</taxon>
        <taxon>Fasciolidae</taxon>
        <taxon>Fasciola</taxon>
    </lineage>
</organism>
<evidence type="ECO:0000313" key="4">
    <source>
        <dbReference type="Proteomes" id="UP000316759"/>
    </source>
</evidence>
<dbReference type="OrthoDB" id="1414216at2759"/>
<dbReference type="CDD" id="cd15466">
    <property type="entry name" value="CLU-central"/>
    <property type="match status" value="1"/>
</dbReference>
<feature type="compositionally biased region" description="Polar residues" evidence="1">
    <location>
        <begin position="34"/>
        <end position="52"/>
    </location>
</feature>
<accession>A0A504Y4E2</accession>